<keyword evidence="2" id="KW-1185">Reference proteome</keyword>
<sequence>MVVIKSSAILGPAVLATFAFSALVKADITAHLYGKHVNGDAIDAKCTFTDSQQGDVDNFRSRMQKNVTVWAQTADLAWHMSDDFAKTEEYIDRIIDAFRLNCDLYDGVYWQ</sequence>
<evidence type="ECO:0000313" key="2">
    <source>
        <dbReference type="Proteomes" id="UP000246740"/>
    </source>
</evidence>
<dbReference type="Proteomes" id="UP000246740">
    <property type="component" value="Unassembled WGS sequence"/>
</dbReference>
<evidence type="ECO:0000313" key="1">
    <source>
        <dbReference type="EMBL" id="PWY98335.1"/>
    </source>
</evidence>
<reference evidence="1 2" key="1">
    <citation type="journal article" date="2018" name="Mol. Biol. Evol.">
        <title>Broad Genomic Sampling Reveals a Smut Pathogenic Ancestry of the Fungal Clade Ustilaginomycotina.</title>
        <authorList>
            <person name="Kijpornyongpan T."/>
            <person name="Mondo S.J."/>
            <person name="Barry K."/>
            <person name="Sandor L."/>
            <person name="Lee J."/>
            <person name="Lipzen A."/>
            <person name="Pangilinan J."/>
            <person name="LaButti K."/>
            <person name="Hainaut M."/>
            <person name="Henrissat B."/>
            <person name="Grigoriev I.V."/>
            <person name="Spatafora J.W."/>
            <person name="Aime M.C."/>
        </authorList>
    </citation>
    <scope>NUCLEOTIDE SEQUENCE [LARGE SCALE GENOMIC DNA]</scope>
    <source>
        <strain evidence="1 2">MCA 3645</strain>
    </source>
</reference>
<proteinExistence type="predicted"/>
<accession>A0A317XJA6</accession>
<gene>
    <name evidence="1" type="ORF">BCV70DRAFT_202113</name>
</gene>
<dbReference type="AlphaFoldDB" id="A0A317XJA6"/>
<dbReference type="EMBL" id="KZ819199">
    <property type="protein sequence ID" value="PWY98335.1"/>
    <property type="molecule type" value="Genomic_DNA"/>
</dbReference>
<organism evidence="1 2">
    <name type="scientific">Testicularia cyperi</name>
    <dbReference type="NCBI Taxonomy" id="1882483"/>
    <lineage>
        <taxon>Eukaryota</taxon>
        <taxon>Fungi</taxon>
        <taxon>Dikarya</taxon>
        <taxon>Basidiomycota</taxon>
        <taxon>Ustilaginomycotina</taxon>
        <taxon>Ustilaginomycetes</taxon>
        <taxon>Ustilaginales</taxon>
        <taxon>Anthracoideaceae</taxon>
        <taxon>Testicularia</taxon>
    </lineage>
</organism>
<name>A0A317XJA6_9BASI</name>
<protein>
    <submittedName>
        <fullName evidence="1">Uncharacterized protein</fullName>
    </submittedName>
</protein>
<dbReference type="InParanoid" id="A0A317XJA6"/>